<sequence length="367" mass="42324">MYCSILFFVLLIGVLYIIAECKRIYDSQIASLGDGSQTNVIDEPIIDYLLSIGFIELNPAYEEYQKELNHRDTLNPYFASVLNTVKPLKAQPKYKPSLFVIDEAQNHFSSVDKTTGRAASADPVLIWWIAYHRHLCMDVILLTQHYDKLHSAYLKDIEYFLEAVPASRIVGLSFKYNKYIKIPYYKTNLAETIKLKKKKEVFELYDSGDRVRSKNVVLPWIFLSLLGLVVVVLIFYYVSHYMFGGNKSKVSSNMQKKLEITKNHEIFYQKHSPAKKVKVKSFSASGLKYLRFVCIGTRCSNSMNNIVFDLTDLKSVIDSTGSRFLRQRIVNSRLQITELTVLASFDFMDLFKQEERGIKDEVLSLTN</sequence>
<evidence type="ECO:0000256" key="1">
    <source>
        <dbReference type="SAM" id="Phobius"/>
    </source>
</evidence>
<keyword evidence="1" id="KW-0812">Transmembrane</keyword>
<dbReference type="InterPro" id="IPR027417">
    <property type="entry name" value="P-loop_NTPase"/>
</dbReference>
<dbReference type="Pfam" id="PF05707">
    <property type="entry name" value="Zot"/>
    <property type="match status" value="1"/>
</dbReference>
<keyword evidence="1" id="KW-1133">Transmembrane helix</keyword>
<evidence type="ECO:0000259" key="2">
    <source>
        <dbReference type="Pfam" id="PF05707"/>
    </source>
</evidence>
<feature type="domain" description="Zona occludens toxin N-terminal" evidence="2">
    <location>
        <begin position="88"/>
        <end position="207"/>
    </location>
</feature>
<feature type="transmembrane region" description="Helical" evidence="1">
    <location>
        <begin position="217"/>
        <end position="238"/>
    </location>
</feature>
<proteinExistence type="predicted"/>
<protein>
    <recommendedName>
        <fullName evidence="2">Zona occludens toxin N-terminal domain-containing protein</fullName>
    </recommendedName>
</protein>
<evidence type="ECO:0000313" key="3">
    <source>
        <dbReference type="EMBL" id="SFV90758.1"/>
    </source>
</evidence>
<dbReference type="EMBL" id="FPIB01000023">
    <property type="protein sequence ID" value="SFV90758.1"/>
    <property type="molecule type" value="Genomic_DNA"/>
</dbReference>
<organism evidence="3">
    <name type="scientific">hydrothermal vent metagenome</name>
    <dbReference type="NCBI Taxonomy" id="652676"/>
    <lineage>
        <taxon>unclassified sequences</taxon>
        <taxon>metagenomes</taxon>
        <taxon>ecological metagenomes</taxon>
    </lineage>
</organism>
<accession>A0A1W1EA00</accession>
<name>A0A1W1EA00_9ZZZZ</name>
<keyword evidence="1" id="KW-0472">Membrane</keyword>
<dbReference type="Gene3D" id="3.40.50.300">
    <property type="entry name" value="P-loop containing nucleotide triphosphate hydrolases"/>
    <property type="match status" value="1"/>
</dbReference>
<dbReference type="InterPro" id="IPR008900">
    <property type="entry name" value="Zot_N"/>
</dbReference>
<reference evidence="3" key="1">
    <citation type="submission" date="2016-10" db="EMBL/GenBank/DDBJ databases">
        <authorList>
            <person name="de Groot N.N."/>
        </authorList>
    </citation>
    <scope>NUCLEOTIDE SEQUENCE</scope>
</reference>
<gene>
    <name evidence="3" type="ORF">MNB_SV-4-1</name>
</gene>
<dbReference type="AlphaFoldDB" id="A0A1W1EA00"/>